<dbReference type="InterPro" id="IPR036291">
    <property type="entry name" value="NAD(P)-bd_dom_sf"/>
</dbReference>
<evidence type="ECO:0000259" key="5">
    <source>
        <dbReference type="Pfam" id="PF01370"/>
    </source>
</evidence>
<dbReference type="HAMAP" id="MF_00956">
    <property type="entry name" value="GDP_fucose_synth"/>
    <property type="match status" value="1"/>
</dbReference>
<feature type="domain" description="NAD-dependent epimerase/dehydratase" evidence="5">
    <location>
        <begin position="3"/>
        <end position="233"/>
    </location>
</feature>
<organism evidence="6">
    <name type="scientific">freshwater metagenome</name>
    <dbReference type="NCBI Taxonomy" id="449393"/>
    <lineage>
        <taxon>unclassified sequences</taxon>
        <taxon>metagenomes</taxon>
        <taxon>ecological metagenomes</taxon>
    </lineage>
</organism>
<keyword evidence="2" id="KW-0521">NADP</keyword>
<dbReference type="Pfam" id="PF01370">
    <property type="entry name" value="Epimerase"/>
    <property type="match status" value="1"/>
</dbReference>
<accession>A0A6J6G828</accession>
<dbReference type="Gene3D" id="3.90.25.10">
    <property type="entry name" value="UDP-galactose 4-epimerase, domain 1"/>
    <property type="match status" value="1"/>
</dbReference>
<comment type="similarity">
    <text evidence="1">Belongs to the NAD(P)-dependent epimerase/dehydratase family. Fucose synthase subfamily.</text>
</comment>
<evidence type="ECO:0000256" key="1">
    <source>
        <dbReference type="ARBA" id="ARBA00005959"/>
    </source>
</evidence>
<evidence type="ECO:0000313" key="6">
    <source>
        <dbReference type="EMBL" id="CAB4595929.1"/>
    </source>
</evidence>
<dbReference type="CDD" id="cd05239">
    <property type="entry name" value="GDP_FS_SDR_e"/>
    <property type="match status" value="1"/>
</dbReference>
<dbReference type="PANTHER" id="PTHR43238">
    <property type="entry name" value="GDP-L-FUCOSE SYNTHASE"/>
    <property type="match status" value="1"/>
</dbReference>
<evidence type="ECO:0000256" key="2">
    <source>
        <dbReference type="ARBA" id="ARBA00022857"/>
    </source>
</evidence>
<evidence type="ECO:0000256" key="3">
    <source>
        <dbReference type="ARBA" id="ARBA00023002"/>
    </source>
</evidence>
<dbReference type="GO" id="GO:0016853">
    <property type="term" value="F:isomerase activity"/>
    <property type="evidence" value="ECO:0007669"/>
    <property type="project" value="UniProtKB-KW"/>
</dbReference>
<dbReference type="SUPFAM" id="SSF51735">
    <property type="entry name" value="NAD(P)-binding Rossmann-fold domains"/>
    <property type="match status" value="1"/>
</dbReference>
<keyword evidence="4" id="KW-0413">Isomerase</keyword>
<proteinExistence type="inferred from homology"/>
<protein>
    <submittedName>
        <fullName evidence="6">Unannotated protein</fullName>
    </submittedName>
</protein>
<dbReference type="PANTHER" id="PTHR43238:SF1">
    <property type="entry name" value="GDP-L-FUCOSE SYNTHASE"/>
    <property type="match status" value="1"/>
</dbReference>
<dbReference type="EMBL" id="CAEZUF010000080">
    <property type="protein sequence ID" value="CAB4595929.1"/>
    <property type="molecule type" value="Genomic_DNA"/>
</dbReference>
<keyword evidence="3" id="KW-0560">Oxidoreductase</keyword>
<dbReference type="GO" id="GO:0050577">
    <property type="term" value="F:GDP-L-fucose synthase activity"/>
    <property type="evidence" value="ECO:0007669"/>
    <property type="project" value="TreeGrafter"/>
</dbReference>
<dbReference type="AlphaFoldDB" id="A0A6J6G828"/>
<dbReference type="InterPro" id="IPR028614">
    <property type="entry name" value="GDP_fucose/colitose_synth"/>
</dbReference>
<dbReference type="Gene3D" id="3.40.50.720">
    <property type="entry name" value="NAD(P)-binding Rossmann-like Domain"/>
    <property type="match status" value="1"/>
</dbReference>
<gene>
    <name evidence="6" type="ORF">UFOPK1791_00830</name>
</gene>
<dbReference type="InterPro" id="IPR001509">
    <property type="entry name" value="Epimerase_deHydtase"/>
</dbReference>
<reference evidence="6" key="1">
    <citation type="submission" date="2020-05" db="EMBL/GenBank/DDBJ databases">
        <authorList>
            <person name="Chiriac C."/>
            <person name="Salcher M."/>
            <person name="Ghai R."/>
            <person name="Kavagutti S V."/>
        </authorList>
    </citation>
    <scope>NUCLEOTIDE SEQUENCE</scope>
</reference>
<evidence type="ECO:0000256" key="4">
    <source>
        <dbReference type="ARBA" id="ARBA00023235"/>
    </source>
</evidence>
<name>A0A6J6G828_9ZZZZ</name>
<sequence>MTIVIAGSTGLVGSAITRALIGRGQSVIGINRKVVDLLDRKATFEFINAAKPDLVIDAAAIVGGIGANNNFPVDFLSKNIQMQSNLMDAAHAANVERFVFLGSSCIYPRDCAQPIKEEYLMTGPLEQTNSAYAVAKIAGIELIRSYRKQFNRKWISLMPTNMYGPNDNFDLETSHVLPALINRFVTAEASRENSVTLWGSGLAKREFMFVDDFASAVFIAAEKYDDGLQMNVGTGEDLSIFELATVIARLSGYKGKIEWDSSKPDGTPRKVLDVTKMKNLGWAPAISLEAGIASTIEWFKDNSMAKR</sequence>